<keyword evidence="3" id="KW-1185">Reference proteome</keyword>
<gene>
    <name evidence="2" type="ORF">HNY73_012577</name>
</gene>
<organism evidence="2 3">
    <name type="scientific">Argiope bruennichi</name>
    <name type="common">Wasp spider</name>
    <name type="synonym">Aranea bruennichi</name>
    <dbReference type="NCBI Taxonomy" id="94029"/>
    <lineage>
        <taxon>Eukaryota</taxon>
        <taxon>Metazoa</taxon>
        <taxon>Ecdysozoa</taxon>
        <taxon>Arthropoda</taxon>
        <taxon>Chelicerata</taxon>
        <taxon>Arachnida</taxon>
        <taxon>Araneae</taxon>
        <taxon>Araneomorphae</taxon>
        <taxon>Entelegynae</taxon>
        <taxon>Araneoidea</taxon>
        <taxon>Araneidae</taxon>
        <taxon>Argiope</taxon>
    </lineage>
</organism>
<name>A0A8T0EX56_ARGBR</name>
<dbReference type="Proteomes" id="UP000807504">
    <property type="component" value="Unassembled WGS sequence"/>
</dbReference>
<feature type="compositionally biased region" description="Low complexity" evidence="1">
    <location>
        <begin position="36"/>
        <end position="49"/>
    </location>
</feature>
<evidence type="ECO:0000313" key="3">
    <source>
        <dbReference type="Proteomes" id="UP000807504"/>
    </source>
</evidence>
<evidence type="ECO:0000256" key="1">
    <source>
        <dbReference type="SAM" id="MobiDB-lite"/>
    </source>
</evidence>
<proteinExistence type="predicted"/>
<feature type="region of interest" description="Disordered" evidence="1">
    <location>
        <begin position="27"/>
        <end position="134"/>
    </location>
</feature>
<evidence type="ECO:0000313" key="2">
    <source>
        <dbReference type="EMBL" id="KAF8782274.1"/>
    </source>
</evidence>
<protein>
    <submittedName>
        <fullName evidence="2">Uncharacterized protein</fullName>
    </submittedName>
</protein>
<sequence length="134" mass="14272">MARPPARRGPSLPRAGTPLGLLPVTTQAFTQPSDATPPLHLATTPLPQLLRPPLPLTLQSTDPSPLPLKKSHTRAAPRIQLPQPDSSALPAPDISASRPNRRWCPAPHEPLPIASRWPRLGSDPARASSSDSVP</sequence>
<comment type="caution">
    <text evidence="2">The sequence shown here is derived from an EMBL/GenBank/DDBJ whole genome shotgun (WGS) entry which is preliminary data.</text>
</comment>
<reference evidence="2" key="1">
    <citation type="journal article" date="2020" name="bioRxiv">
        <title>Chromosome-level reference genome of the European wasp spider Argiope bruennichi: a resource for studies on range expansion and evolutionary adaptation.</title>
        <authorList>
            <person name="Sheffer M.M."/>
            <person name="Hoppe A."/>
            <person name="Krehenwinkel H."/>
            <person name="Uhl G."/>
            <person name="Kuss A.W."/>
            <person name="Jensen L."/>
            <person name="Jensen C."/>
            <person name="Gillespie R.G."/>
            <person name="Hoff K.J."/>
            <person name="Prost S."/>
        </authorList>
    </citation>
    <scope>NUCLEOTIDE SEQUENCE</scope>
</reference>
<dbReference type="EMBL" id="JABXBU010001863">
    <property type="protein sequence ID" value="KAF8782274.1"/>
    <property type="molecule type" value="Genomic_DNA"/>
</dbReference>
<reference evidence="2" key="2">
    <citation type="submission" date="2020-06" db="EMBL/GenBank/DDBJ databases">
        <authorList>
            <person name="Sheffer M."/>
        </authorList>
    </citation>
    <scope>NUCLEOTIDE SEQUENCE</scope>
</reference>
<dbReference type="AlphaFoldDB" id="A0A8T0EX56"/>
<accession>A0A8T0EX56</accession>
<feature type="region of interest" description="Disordered" evidence="1">
    <location>
        <begin position="1"/>
        <end position="20"/>
    </location>
</feature>